<dbReference type="CDD" id="cd00727">
    <property type="entry name" value="malate_synt_A"/>
    <property type="match status" value="1"/>
</dbReference>
<proteinExistence type="inferred from homology"/>
<protein>
    <recommendedName>
        <fullName evidence="2 7">Malate synthase</fullName>
        <ecNumber evidence="2 7">2.3.3.9</ecNumber>
    </recommendedName>
</protein>
<evidence type="ECO:0000256" key="5">
    <source>
        <dbReference type="ARBA" id="ARBA00022679"/>
    </source>
</evidence>
<dbReference type="InterPro" id="IPR044856">
    <property type="entry name" value="Malate_synth_C_sf"/>
</dbReference>
<feature type="domain" description="Malate synthase C-terminal" evidence="10">
    <location>
        <begin position="411"/>
        <end position="530"/>
    </location>
</feature>
<dbReference type="Gene3D" id="3.20.20.360">
    <property type="entry name" value="Malate synthase, domain 3"/>
    <property type="match status" value="1"/>
</dbReference>
<name>A0ABX7M5A7_9RHOO</name>
<dbReference type="InterPro" id="IPR048355">
    <property type="entry name" value="MS_C"/>
</dbReference>
<evidence type="ECO:0000256" key="4">
    <source>
        <dbReference type="ARBA" id="ARBA00022532"/>
    </source>
</evidence>
<evidence type="ECO:0000259" key="9">
    <source>
        <dbReference type="Pfam" id="PF20656"/>
    </source>
</evidence>
<sequence length="532" mass="59685">MALQLPAGMQINAPVTQAFEAILTPDALAFVAKLHRSFESRRQQLLVARIERTKRLDEGEHPDFLPETRHIREGNWTIAPIPKALECRRVEITGPVERKMIINALNSGADSYMTDFEDSNSPVWENQIQGQINLYDAIRRQIDFDSNGKRYALKDKVATLVVRPRGWHLDEKHVLVDGQRVSGGIFDFGLFLFHNAKEQLARGAGPYFYLPKMESHLEARLWNDIFCLAQDELGIRRGTIKATVLIETILASFEMDEILYELREHSAGLNAGRWDYIFSCIKKFKVDKNFCLADRSKITMTTPFMRAYALLLLKTCHQRNAPAIGGMSALIPIKNDPEKNAIAMQGIINDKKRDATDGYDGGWVAHPGLVEAAMAEFKAVLGDKPNQIDKKRNDVSVAAGDLLNFQPEAPITEAGLRNNINVGIHYLGSWLAGNGCVPIHNLMEDAATAEISRSQVWQWIRSPKGVLEDGRKVTAELVRNLTADELGKVCKAVSAQGENTATYERAAQIFEDMSTRVDFTEFLTLPLYEEMA</sequence>
<dbReference type="PROSITE" id="PS00510">
    <property type="entry name" value="MALATE_SYNTHASE"/>
    <property type="match status" value="1"/>
</dbReference>
<keyword evidence="4 7" id="KW-0816">Tricarboxylic acid cycle</keyword>
<feature type="domain" description="Malate synthase TIM barrel" evidence="8">
    <location>
        <begin position="159"/>
        <end position="404"/>
    </location>
</feature>
<keyword evidence="12" id="KW-1185">Reference proteome</keyword>
<dbReference type="SUPFAM" id="SSF51645">
    <property type="entry name" value="Malate synthase G"/>
    <property type="match status" value="1"/>
</dbReference>
<evidence type="ECO:0000256" key="7">
    <source>
        <dbReference type="RuleBase" id="RU000555"/>
    </source>
</evidence>
<dbReference type="InterPro" id="IPR001465">
    <property type="entry name" value="Malate_synthase_TIM"/>
</dbReference>
<dbReference type="Proteomes" id="UP000663570">
    <property type="component" value="Chromosome"/>
</dbReference>
<dbReference type="InterPro" id="IPR048356">
    <property type="entry name" value="MS_N"/>
</dbReference>
<comment type="similarity">
    <text evidence="1 7">Belongs to the malate synthase family.</text>
</comment>
<evidence type="ECO:0000256" key="2">
    <source>
        <dbReference type="ARBA" id="ARBA00012636"/>
    </source>
</evidence>
<accession>A0ABX7M5A7</accession>
<organism evidence="11 12">
    <name type="scientific">Niveibacterium microcysteis</name>
    <dbReference type="NCBI Taxonomy" id="2811415"/>
    <lineage>
        <taxon>Bacteria</taxon>
        <taxon>Pseudomonadati</taxon>
        <taxon>Pseudomonadota</taxon>
        <taxon>Betaproteobacteria</taxon>
        <taxon>Rhodocyclales</taxon>
        <taxon>Rhodocyclaceae</taxon>
        <taxon>Niveibacterium</taxon>
    </lineage>
</organism>
<dbReference type="RefSeq" id="WP_206253414.1">
    <property type="nucleotide sequence ID" value="NZ_CP071060.1"/>
</dbReference>
<keyword evidence="5 7" id="KW-0808">Transferase</keyword>
<dbReference type="Gene3D" id="1.20.1220.12">
    <property type="entry name" value="Malate synthase, domain III"/>
    <property type="match status" value="1"/>
</dbReference>
<dbReference type="PANTHER" id="PTHR42902">
    <property type="entry name" value="MALATE SYNTHASE"/>
    <property type="match status" value="1"/>
</dbReference>
<dbReference type="PANTHER" id="PTHR42902:SF1">
    <property type="entry name" value="MALATE SYNTHASE 1-RELATED"/>
    <property type="match status" value="1"/>
</dbReference>
<dbReference type="InterPro" id="IPR006252">
    <property type="entry name" value="Malate_synthA"/>
</dbReference>
<dbReference type="Pfam" id="PF01274">
    <property type="entry name" value="MS_TIM-barrel"/>
    <property type="match status" value="1"/>
</dbReference>
<evidence type="ECO:0000256" key="1">
    <source>
        <dbReference type="ARBA" id="ARBA00006394"/>
    </source>
</evidence>
<dbReference type="GO" id="GO:0004474">
    <property type="term" value="F:malate synthase activity"/>
    <property type="evidence" value="ECO:0007669"/>
    <property type="project" value="UniProtKB-EC"/>
</dbReference>
<dbReference type="InterPro" id="IPR046363">
    <property type="entry name" value="MS_N_TIM-barrel_dom"/>
</dbReference>
<dbReference type="PIRSF" id="PIRSF001363">
    <property type="entry name" value="Malate_synth"/>
    <property type="match status" value="1"/>
</dbReference>
<evidence type="ECO:0000313" key="12">
    <source>
        <dbReference type="Proteomes" id="UP000663570"/>
    </source>
</evidence>
<keyword evidence="11" id="KW-0012">Acyltransferase</keyword>
<gene>
    <name evidence="11" type="ORF">JY500_14200</name>
</gene>
<keyword evidence="3 7" id="KW-0329">Glyoxylate bypass</keyword>
<comment type="catalytic activity">
    <reaction evidence="6 7">
        <text>glyoxylate + acetyl-CoA + H2O = (S)-malate + CoA + H(+)</text>
        <dbReference type="Rhea" id="RHEA:18181"/>
        <dbReference type="ChEBI" id="CHEBI:15377"/>
        <dbReference type="ChEBI" id="CHEBI:15378"/>
        <dbReference type="ChEBI" id="CHEBI:15589"/>
        <dbReference type="ChEBI" id="CHEBI:36655"/>
        <dbReference type="ChEBI" id="CHEBI:57287"/>
        <dbReference type="ChEBI" id="CHEBI:57288"/>
        <dbReference type="EC" id="2.3.3.9"/>
    </reaction>
</comment>
<comment type="pathway">
    <text evidence="7">Carbohydrate metabolism; glyoxylate cycle; (S)-malate from isocitrate: step 2/2.</text>
</comment>
<dbReference type="InterPro" id="IPR011076">
    <property type="entry name" value="Malate_synth_sf"/>
</dbReference>
<evidence type="ECO:0000259" key="10">
    <source>
        <dbReference type="Pfam" id="PF20659"/>
    </source>
</evidence>
<dbReference type="Pfam" id="PF20656">
    <property type="entry name" value="MS_N"/>
    <property type="match status" value="1"/>
</dbReference>
<evidence type="ECO:0000256" key="3">
    <source>
        <dbReference type="ARBA" id="ARBA00022435"/>
    </source>
</evidence>
<evidence type="ECO:0000256" key="6">
    <source>
        <dbReference type="ARBA" id="ARBA00047918"/>
    </source>
</evidence>
<reference evidence="11 12" key="1">
    <citation type="submission" date="2021-02" db="EMBL/GenBank/DDBJ databases">
        <title>Niveibacterium changnyeongensis HC41.</title>
        <authorList>
            <person name="Kang M."/>
        </authorList>
    </citation>
    <scope>NUCLEOTIDE SEQUENCE [LARGE SCALE GENOMIC DNA]</scope>
    <source>
        <strain evidence="11 12">HC41</strain>
    </source>
</reference>
<evidence type="ECO:0000259" key="8">
    <source>
        <dbReference type="Pfam" id="PF01274"/>
    </source>
</evidence>
<evidence type="ECO:0000313" key="11">
    <source>
        <dbReference type="EMBL" id="QSI75640.1"/>
    </source>
</evidence>
<dbReference type="EC" id="2.3.3.9" evidence="2 7"/>
<dbReference type="InterPro" id="IPR019830">
    <property type="entry name" value="Malate_synthase_CS"/>
</dbReference>
<dbReference type="NCBIfam" id="TIGR01344">
    <property type="entry name" value="malate_syn_A"/>
    <property type="match status" value="1"/>
</dbReference>
<dbReference type="Pfam" id="PF20659">
    <property type="entry name" value="MS_C"/>
    <property type="match status" value="1"/>
</dbReference>
<feature type="domain" description="Malate synthase N-terminal" evidence="9">
    <location>
        <begin position="8"/>
        <end position="70"/>
    </location>
</feature>
<dbReference type="EMBL" id="CP071060">
    <property type="protein sequence ID" value="QSI75640.1"/>
    <property type="molecule type" value="Genomic_DNA"/>
</dbReference>